<evidence type="ECO:0000313" key="2">
    <source>
        <dbReference type="Proteomes" id="UP001152321"/>
    </source>
</evidence>
<comment type="caution">
    <text evidence="1">The sequence shown here is derived from an EMBL/GenBank/DDBJ whole genome shotgun (WGS) entry which is preliminary data.</text>
</comment>
<gene>
    <name evidence="1" type="ORF">NWE73_02515</name>
</gene>
<protein>
    <submittedName>
        <fullName evidence="1">Uncharacterized protein</fullName>
    </submittedName>
</protein>
<dbReference type="EMBL" id="JANRMI010000001">
    <property type="protein sequence ID" value="MDG0815217.1"/>
    <property type="molecule type" value="Genomic_DNA"/>
</dbReference>
<organism evidence="1 2">
    <name type="scientific">Bdellovibrio svalbardensis</name>
    <dbReference type="NCBI Taxonomy" id="2972972"/>
    <lineage>
        <taxon>Bacteria</taxon>
        <taxon>Pseudomonadati</taxon>
        <taxon>Bdellovibrionota</taxon>
        <taxon>Bdellovibrionia</taxon>
        <taxon>Bdellovibrionales</taxon>
        <taxon>Pseudobdellovibrionaceae</taxon>
        <taxon>Bdellovibrio</taxon>
    </lineage>
</organism>
<name>A0ABT6DEH6_9BACT</name>
<dbReference type="Proteomes" id="UP001152321">
    <property type="component" value="Unassembled WGS sequence"/>
</dbReference>
<proteinExistence type="predicted"/>
<keyword evidence="2" id="KW-1185">Reference proteome</keyword>
<evidence type="ECO:0000313" key="1">
    <source>
        <dbReference type="EMBL" id="MDG0815217.1"/>
    </source>
</evidence>
<sequence length="60" mass="6992">MNRSNIIQMDLALSGALSVLGFFHNQKKKQFAEDAHRSLRRLAFYMEPSVFTKTGFVWKE</sequence>
<accession>A0ABT6DEH6</accession>
<reference evidence="1" key="1">
    <citation type="submission" date="2022-08" db="EMBL/GenBank/DDBJ databases">
        <title>Novel Bdellovibrio Species Isolated from Svalbard: Designation Bdellovibrio svalbardensis.</title>
        <authorList>
            <person name="Mitchell R.J."/>
            <person name="Choi S.Y."/>
        </authorList>
    </citation>
    <scope>NUCLEOTIDE SEQUENCE</scope>
    <source>
        <strain evidence="1">PAP01</strain>
    </source>
</reference>